<dbReference type="RefSeq" id="WP_342301408.1">
    <property type="nucleotide sequence ID" value="NZ_JBCEVZ010000096.1"/>
</dbReference>
<gene>
    <name evidence="1" type="ORF">AAFH49_21385</name>
</gene>
<dbReference type="PANTHER" id="PTHR35580">
    <property type="entry name" value="CELL SURFACE GLYCOPROTEIN (S-LAYER PROTEIN)-LIKE PROTEIN"/>
    <property type="match status" value="1"/>
</dbReference>
<evidence type="ECO:0000313" key="2">
    <source>
        <dbReference type="Proteomes" id="UP001479606"/>
    </source>
</evidence>
<name>A0ABU9M230_9BACT</name>
<dbReference type="PANTHER" id="PTHR35580:SF1">
    <property type="entry name" value="PHYTASE-LIKE DOMAIN-CONTAINING PROTEIN"/>
    <property type="match status" value="1"/>
</dbReference>
<accession>A0ABU9M230</accession>
<protein>
    <recommendedName>
        <fullName evidence="3">Bulb-type lectin domain-containing protein</fullName>
    </recommendedName>
</protein>
<evidence type="ECO:0000313" key="1">
    <source>
        <dbReference type="EMBL" id="MEL5996778.1"/>
    </source>
</evidence>
<evidence type="ECO:0008006" key="3">
    <source>
        <dbReference type="Google" id="ProtNLM"/>
    </source>
</evidence>
<keyword evidence="2" id="KW-1185">Reference proteome</keyword>
<dbReference type="InterPro" id="IPR011042">
    <property type="entry name" value="6-blade_b-propeller_TolB-like"/>
</dbReference>
<organism evidence="1 2">
    <name type="scientific">Hymenobacter segetis</name>
    <dbReference type="NCBI Taxonomy" id="2025509"/>
    <lineage>
        <taxon>Bacteria</taxon>
        <taxon>Pseudomonadati</taxon>
        <taxon>Bacteroidota</taxon>
        <taxon>Cytophagia</taxon>
        <taxon>Cytophagales</taxon>
        <taxon>Hymenobacteraceae</taxon>
        <taxon>Hymenobacter</taxon>
    </lineage>
</organism>
<comment type="caution">
    <text evidence="1">The sequence shown here is derived from an EMBL/GenBank/DDBJ whole genome shotgun (WGS) entry which is preliminary data.</text>
</comment>
<dbReference type="SUPFAM" id="SSF101898">
    <property type="entry name" value="NHL repeat"/>
    <property type="match status" value="1"/>
</dbReference>
<dbReference type="EMBL" id="JBCEVZ010000096">
    <property type="protein sequence ID" value="MEL5996778.1"/>
    <property type="molecule type" value="Genomic_DNA"/>
</dbReference>
<dbReference type="Gene3D" id="2.120.10.30">
    <property type="entry name" value="TolB, C-terminal domain"/>
    <property type="match status" value="1"/>
</dbReference>
<reference evidence="1 2" key="1">
    <citation type="journal article" date="2018" name="Arch. Microbiol.">
        <title>Hymenobacter segetis sp. nov., isolated from soil.</title>
        <authorList>
            <person name="Ten L.N."/>
            <person name="Lim S.J."/>
            <person name="Kim B.O."/>
            <person name="Kang I.K."/>
            <person name="Jung H.Y."/>
        </authorList>
    </citation>
    <scope>NUCLEOTIDE SEQUENCE [LARGE SCALE GENOMIC DNA]</scope>
    <source>
        <strain evidence="1 2">S7-3-11</strain>
    </source>
</reference>
<dbReference type="InterPro" id="IPR052918">
    <property type="entry name" value="Motility_Chemotaxis_Reg"/>
</dbReference>
<sequence length="485" mass="49625">MKPYFTFPAHAATPRHYDAVSAKLAKKWRFSLLKGAGLAVVLCSLLVARPSQAQSPKWQWAAQSTGSGIGQLKSLAVDAEGNSYQVGFFTESIQFGNTTLVSQGRSDVFVAKLSPAGTWDWAVAVGGTGSDNAAGVAIDAAGRIFISGSFSDQVHLGTVALTSQGSMDVFVAQISPQGTWQWATAVGGSGLDRACALATSATGEVVVGGQFAKTAAFGSHRLVSHGGEDAFVAALTPNGTWQWAIGAGSPENDETSALAINAAGDIYATGYFSNSARFGASVLTGQGMDDAFVGKLSRRGQWLWATAATGTNTAYGKGIAADPAGGVFVTGSFSGNAQFGETKIASNSSDDGFVARLDDAGQWQWVAVLASDYLESIAGIALDKMGKLYVAGTFSRTIQGGTFELTSRGQQDVFVGYLDRQGAWLGLAAGGGAAADQTQALALAPGGEVFVGGDFSSAATFGATQLQSGTPAAQVCVGRASVPQP</sequence>
<proteinExistence type="predicted"/>
<dbReference type="Proteomes" id="UP001479606">
    <property type="component" value="Unassembled WGS sequence"/>
</dbReference>